<feature type="transmembrane region" description="Helical" evidence="1">
    <location>
        <begin position="12"/>
        <end position="32"/>
    </location>
</feature>
<sequence length="117" mass="13096">MSWPRERIDTFLIIFTIVVASIALLLVLFVFLKDKICPRRSIYAPQPTLANDTAAAVATVRKISPMKQQPLRSEESECMVDVSDLDYIDERSIHLISSTVVVDSLHNNSTNPKPVAL</sequence>
<evidence type="ECO:0000313" key="2">
    <source>
        <dbReference type="EMBL" id="VDK47084.1"/>
    </source>
</evidence>
<dbReference type="WBParaSite" id="ASIM_0001285101-mRNA-1">
    <property type="protein sequence ID" value="ASIM_0001285101-mRNA-1"/>
    <property type="gene ID" value="ASIM_0001285101"/>
</dbReference>
<evidence type="ECO:0000313" key="4">
    <source>
        <dbReference type="WBParaSite" id="ASIM_0001285101-mRNA-1"/>
    </source>
</evidence>
<keyword evidence="1" id="KW-0812">Transmembrane</keyword>
<dbReference type="Proteomes" id="UP000267096">
    <property type="component" value="Unassembled WGS sequence"/>
</dbReference>
<evidence type="ECO:0000313" key="3">
    <source>
        <dbReference type="Proteomes" id="UP000267096"/>
    </source>
</evidence>
<evidence type="ECO:0000256" key="1">
    <source>
        <dbReference type="SAM" id="Phobius"/>
    </source>
</evidence>
<keyword evidence="3" id="KW-1185">Reference proteome</keyword>
<accession>A0A0M3JX03</accession>
<reference evidence="2 3" key="2">
    <citation type="submission" date="2018-11" db="EMBL/GenBank/DDBJ databases">
        <authorList>
            <consortium name="Pathogen Informatics"/>
        </authorList>
    </citation>
    <scope>NUCLEOTIDE SEQUENCE [LARGE SCALE GENOMIC DNA]</scope>
</reference>
<dbReference type="EMBL" id="UYRR01031168">
    <property type="protein sequence ID" value="VDK47084.1"/>
    <property type="molecule type" value="Genomic_DNA"/>
</dbReference>
<organism evidence="4">
    <name type="scientific">Anisakis simplex</name>
    <name type="common">Herring worm</name>
    <dbReference type="NCBI Taxonomy" id="6269"/>
    <lineage>
        <taxon>Eukaryota</taxon>
        <taxon>Metazoa</taxon>
        <taxon>Ecdysozoa</taxon>
        <taxon>Nematoda</taxon>
        <taxon>Chromadorea</taxon>
        <taxon>Rhabditida</taxon>
        <taxon>Spirurina</taxon>
        <taxon>Ascaridomorpha</taxon>
        <taxon>Ascaridoidea</taxon>
        <taxon>Anisakidae</taxon>
        <taxon>Anisakis</taxon>
        <taxon>Anisakis simplex complex</taxon>
    </lineage>
</organism>
<name>A0A0M3JX03_ANISI</name>
<keyword evidence="1" id="KW-0472">Membrane</keyword>
<protein>
    <submittedName>
        <fullName evidence="4">Secreted protein</fullName>
    </submittedName>
</protein>
<gene>
    <name evidence="2" type="ORF">ASIM_LOCUS12317</name>
</gene>
<dbReference type="OrthoDB" id="5862824at2759"/>
<reference evidence="4" key="1">
    <citation type="submission" date="2017-02" db="UniProtKB">
        <authorList>
            <consortium name="WormBaseParasite"/>
        </authorList>
    </citation>
    <scope>IDENTIFICATION</scope>
</reference>
<proteinExistence type="predicted"/>
<dbReference type="AlphaFoldDB" id="A0A0M3JX03"/>
<keyword evidence="1" id="KW-1133">Transmembrane helix</keyword>